<sequence>MHHPPDPTLQLSPENSKALMNTTSVMMDYSDESGIHQDGFSQFSSSNPFNLSQDISTDSSDSANVCTGSSENGTVSSSPPSKRQRDGSLKSQRLNKNPFLHELVDPLSAPLPYDGGDDNVTQSRIEINPKPSSTADSQQPQRVSDQKVADVKKLSNSEQQVAPEPVLYSQGNSGPYVVFIEPIDSS</sequence>
<name>A0ACC2PEC0_9HYME</name>
<proteinExistence type="predicted"/>
<reference evidence="1" key="1">
    <citation type="submission" date="2023-04" db="EMBL/GenBank/DDBJ databases">
        <title>A chromosome-level genome assembly of the parasitoid wasp Eretmocerus hayati.</title>
        <authorList>
            <person name="Zhong Y."/>
            <person name="Liu S."/>
            <person name="Liu Y."/>
        </authorList>
    </citation>
    <scope>NUCLEOTIDE SEQUENCE</scope>
    <source>
        <strain evidence="1">ZJU_SS_LIU_2023</strain>
    </source>
</reference>
<evidence type="ECO:0000313" key="1">
    <source>
        <dbReference type="EMBL" id="KAJ8681816.1"/>
    </source>
</evidence>
<comment type="caution">
    <text evidence="1">The sequence shown here is derived from an EMBL/GenBank/DDBJ whole genome shotgun (WGS) entry which is preliminary data.</text>
</comment>
<dbReference type="Proteomes" id="UP001239111">
    <property type="component" value="Chromosome 1"/>
</dbReference>
<keyword evidence="2" id="KW-1185">Reference proteome</keyword>
<gene>
    <name evidence="1" type="ORF">QAD02_017608</name>
</gene>
<organism evidence="1 2">
    <name type="scientific">Eretmocerus hayati</name>
    <dbReference type="NCBI Taxonomy" id="131215"/>
    <lineage>
        <taxon>Eukaryota</taxon>
        <taxon>Metazoa</taxon>
        <taxon>Ecdysozoa</taxon>
        <taxon>Arthropoda</taxon>
        <taxon>Hexapoda</taxon>
        <taxon>Insecta</taxon>
        <taxon>Pterygota</taxon>
        <taxon>Neoptera</taxon>
        <taxon>Endopterygota</taxon>
        <taxon>Hymenoptera</taxon>
        <taxon>Apocrita</taxon>
        <taxon>Proctotrupomorpha</taxon>
        <taxon>Chalcidoidea</taxon>
        <taxon>Aphelinidae</taxon>
        <taxon>Aphelininae</taxon>
        <taxon>Eretmocerus</taxon>
    </lineage>
</organism>
<evidence type="ECO:0000313" key="2">
    <source>
        <dbReference type="Proteomes" id="UP001239111"/>
    </source>
</evidence>
<protein>
    <submittedName>
        <fullName evidence="1">Uncharacterized protein</fullName>
    </submittedName>
</protein>
<accession>A0ACC2PEC0</accession>
<dbReference type="EMBL" id="CM056741">
    <property type="protein sequence ID" value="KAJ8681816.1"/>
    <property type="molecule type" value="Genomic_DNA"/>
</dbReference>